<accession>A0A0A9B6J7</accession>
<name>A0A0A9B6J7_ARUDO</name>
<organism evidence="1">
    <name type="scientific">Arundo donax</name>
    <name type="common">Giant reed</name>
    <name type="synonym">Donax arundinaceus</name>
    <dbReference type="NCBI Taxonomy" id="35708"/>
    <lineage>
        <taxon>Eukaryota</taxon>
        <taxon>Viridiplantae</taxon>
        <taxon>Streptophyta</taxon>
        <taxon>Embryophyta</taxon>
        <taxon>Tracheophyta</taxon>
        <taxon>Spermatophyta</taxon>
        <taxon>Magnoliopsida</taxon>
        <taxon>Liliopsida</taxon>
        <taxon>Poales</taxon>
        <taxon>Poaceae</taxon>
        <taxon>PACMAD clade</taxon>
        <taxon>Arundinoideae</taxon>
        <taxon>Arundineae</taxon>
        <taxon>Arundo</taxon>
    </lineage>
</organism>
<reference evidence="1" key="2">
    <citation type="journal article" date="2015" name="Data Brief">
        <title>Shoot transcriptome of the giant reed, Arundo donax.</title>
        <authorList>
            <person name="Barrero R.A."/>
            <person name="Guerrero F.D."/>
            <person name="Moolhuijzen P."/>
            <person name="Goolsby J.A."/>
            <person name="Tidwell J."/>
            <person name="Bellgard S.E."/>
            <person name="Bellgard M.I."/>
        </authorList>
    </citation>
    <scope>NUCLEOTIDE SEQUENCE</scope>
    <source>
        <tissue evidence="1">Shoot tissue taken approximately 20 cm above the soil surface</tissue>
    </source>
</reference>
<dbReference type="EMBL" id="GBRH01242953">
    <property type="protein sequence ID" value="JAD54942.1"/>
    <property type="molecule type" value="Transcribed_RNA"/>
</dbReference>
<proteinExistence type="predicted"/>
<sequence>MLGLQSMAIQQP</sequence>
<reference evidence="1" key="1">
    <citation type="submission" date="2014-09" db="EMBL/GenBank/DDBJ databases">
        <authorList>
            <person name="Magalhaes I.L.F."/>
            <person name="Oliveira U."/>
            <person name="Santos F.R."/>
            <person name="Vidigal T.H.D.A."/>
            <person name="Brescovit A.D."/>
            <person name="Santos A.J."/>
        </authorList>
    </citation>
    <scope>NUCLEOTIDE SEQUENCE</scope>
    <source>
        <tissue evidence="1">Shoot tissue taken approximately 20 cm above the soil surface</tissue>
    </source>
</reference>
<protein>
    <submittedName>
        <fullName evidence="1">Uncharacterized protein</fullName>
    </submittedName>
</protein>
<evidence type="ECO:0000313" key="1">
    <source>
        <dbReference type="EMBL" id="JAD54942.1"/>
    </source>
</evidence>